<comment type="catalytic activity">
    <reaction evidence="2">
        <text>5-deoxy-alpha-D-ribose 1-phosphate = 5-deoxy-D-ribulose 1-phosphate</text>
        <dbReference type="Rhea" id="RHEA:61296"/>
        <dbReference type="ChEBI" id="CHEBI:58749"/>
        <dbReference type="ChEBI" id="CHEBI:144504"/>
    </reaction>
    <physiologicalReaction direction="left-to-right" evidence="2">
        <dbReference type="Rhea" id="RHEA:61297"/>
    </physiologicalReaction>
</comment>
<comment type="catalytic activity">
    <reaction evidence="3">
        <text>5-(methylsulfanyl)-alpha-D-ribose 1-phosphate = 5-(methylsulfanyl)-D-ribulose 1-phosphate</text>
        <dbReference type="Rhea" id="RHEA:19989"/>
        <dbReference type="ChEBI" id="CHEBI:58533"/>
        <dbReference type="ChEBI" id="CHEBI:58548"/>
        <dbReference type="EC" id="5.3.1.23"/>
    </reaction>
    <physiologicalReaction direction="left-to-right" evidence="3">
        <dbReference type="Rhea" id="RHEA:19990"/>
    </physiologicalReaction>
</comment>
<reference evidence="6 7" key="1">
    <citation type="journal article" date="2013" name="Genome Announc.">
        <title>Complete Genome Sequence of Burkholderia sp. Strain RPE64, Bacterial Symbiont of the Bean Bug Riptortus pedestris.</title>
        <authorList>
            <person name="Shibata T.F."/>
            <person name="Maeda T."/>
            <person name="Nikoh N."/>
            <person name="Yamaguchi K."/>
            <person name="Oshima K."/>
            <person name="Hattori M."/>
            <person name="Nishiyama T."/>
            <person name="Hasebe M."/>
            <person name="Fukatsu T."/>
            <person name="Kikuchi Y."/>
            <person name="Shigenobu S."/>
        </authorList>
    </citation>
    <scope>NUCLEOTIDE SEQUENCE [LARGE SCALE GENOMIC DNA]</scope>
    <source>
        <plasmid evidence="6 7">p1</plasmid>
    </source>
</reference>
<sequence>MVSQPLFTTLAPTIEWRAGDLLLLDQTRLPHEMVVENVADVAAVWRAIRELRVRGAPAIGVAAAYGLCIAMRDSTALPIAQFRAELERHANWLETARPTAVNLSWGLRRMLRHARATDAKDAATLYEALVDEAMRIHAEDRALCEGIGEHGMPLIAQDCGVLTHCNAGALATTGLGTATAPIYAAHRAGVAFRVYADETRPLLQGARLTAFELQQAGVDVTLIMDSAAASIMSQGLIDLVIVGTDRVAANGDFANKIGTLGLAIAANHYGIPFYVACPSSTLDLETPAGARIEIEERDAEEVTHLAGQRIAPDGMKARNPAFDVTPHALVTGFITELGIVRAPFERSLRSLFATEGSAA</sequence>
<dbReference type="HAMAP" id="MF_01678">
    <property type="entry name" value="Salvage_MtnA"/>
    <property type="match status" value="1"/>
</dbReference>
<feature type="binding site" evidence="5">
    <location>
        <begin position="54"/>
        <end position="56"/>
    </location>
    <ligand>
        <name>substrate</name>
    </ligand>
</feature>
<dbReference type="KEGG" id="buo:BRPE64_DCDS01770"/>
<dbReference type="NCBIfam" id="TIGR00512">
    <property type="entry name" value="salvage_mtnA"/>
    <property type="match status" value="1"/>
</dbReference>
<dbReference type="HOGENOM" id="CLU_016218_1_2_4"/>
<dbReference type="GO" id="GO:0019509">
    <property type="term" value="P:L-methionine salvage from methylthioadenosine"/>
    <property type="evidence" value="ECO:0007669"/>
    <property type="project" value="UniProtKB-UniRule"/>
</dbReference>
<feature type="active site" description="Proton donor" evidence="5">
    <location>
        <position position="245"/>
    </location>
</feature>
<feature type="binding site" evidence="5">
    <location>
        <position position="204"/>
    </location>
    <ligand>
        <name>substrate</name>
    </ligand>
</feature>
<dbReference type="RefSeq" id="WP_016347822.1">
    <property type="nucleotide sequence ID" value="NC_021289.1"/>
</dbReference>
<feature type="binding site" evidence="5">
    <location>
        <begin position="255"/>
        <end position="256"/>
    </location>
    <ligand>
        <name>substrate</name>
    </ligand>
</feature>
<evidence type="ECO:0000313" key="6">
    <source>
        <dbReference type="EMBL" id="BAN27113.1"/>
    </source>
</evidence>
<dbReference type="FunFam" id="1.20.120.420:FF:000003">
    <property type="entry name" value="Methylthioribose-1-phosphate isomerase"/>
    <property type="match status" value="1"/>
</dbReference>
<evidence type="ECO:0000313" key="7">
    <source>
        <dbReference type="Proteomes" id="UP000013966"/>
    </source>
</evidence>
<dbReference type="PANTHER" id="PTHR43475">
    <property type="entry name" value="METHYLTHIORIBOSE-1-PHOSPHATE ISOMERASE"/>
    <property type="match status" value="1"/>
</dbReference>
<evidence type="ECO:0000256" key="1">
    <source>
        <dbReference type="ARBA" id="ARBA00023235"/>
    </source>
</evidence>
<dbReference type="FunFam" id="3.40.50.10470:FF:000006">
    <property type="entry name" value="Methylthioribose-1-phosphate isomerase"/>
    <property type="match status" value="1"/>
</dbReference>
<evidence type="ECO:0000256" key="2">
    <source>
        <dbReference type="ARBA" id="ARBA00050906"/>
    </source>
</evidence>
<dbReference type="Gene3D" id="1.20.120.420">
    <property type="entry name" value="translation initiation factor eif-2b, domain 1"/>
    <property type="match status" value="1"/>
</dbReference>
<dbReference type="InterPro" id="IPR000649">
    <property type="entry name" value="IF-2B-related"/>
</dbReference>
<dbReference type="GO" id="GO:0046523">
    <property type="term" value="F:S-methyl-5-thioribose-1-phosphate isomerase activity"/>
    <property type="evidence" value="ECO:0007669"/>
    <property type="project" value="UniProtKB-UniRule"/>
</dbReference>
<dbReference type="AlphaFoldDB" id="R4WQZ4"/>
<dbReference type="PATRIC" id="fig|758793.3.peg.5328"/>
<dbReference type="Gene3D" id="3.40.50.10470">
    <property type="entry name" value="Translation initiation factor eif-2b, domain 2"/>
    <property type="match status" value="1"/>
</dbReference>
<reference evidence="6 7" key="2">
    <citation type="journal article" date="2018" name="Int. J. Syst. Evol. Microbiol.">
        <title>Burkholderia insecticola sp. nov., a gut symbiotic bacterium of the bean bug Riptortus pedestris.</title>
        <authorList>
            <person name="Takeshita K."/>
            <person name="Tamaki H."/>
            <person name="Ohbayashi T."/>
            <person name="Meng X.-Y."/>
            <person name="Sone T."/>
            <person name="Mitani Y."/>
            <person name="Peeters C."/>
            <person name="Kikuchi Y."/>
            <person name="Vandamme P."/>
        </authorList>
    </citation>
    <scope>NUCLEOTIDE SEQUENCE [LARGE SCALE GENOMIC DNA]</scope>
    <source>
        <strain evidence="6">RPE64</strain>
        <plasmid evidence="6 7">p1</plasmid>
    </source>
</reference>
<dbReference type="OrthoDB" id="9803436at2"/>
<evidence type="ECO:0000256" key="5">
    <source>
        <dbReference type="HAMAP-Rule" id="MF_01678"/>
    </source>
</evidence>
<keyword evidence="1 5" id="KW-0413">Isomerase</keyword>
<dbReference type="EMBL" id="AP013061">
    <property type="protein sequence ID" value="BAN27113.1"/>
    <property type="molecule type" value="Genomic_DNA"/>
</dbReference>
<dbReference type="NCBIfam" id="NF004326">
    <property type="entry name" value="PRK05720.1"/>
    <property type="match status" value="1"/>
</dbReference>
<keyword evidence="7" id="KW-1185">Reference proteome</keyword>
<dbReference type="Pfam" id="PF01008">
    <property type="entry name" value="IF-2B"/>
    <property type="match status" value="1"/>
</dbReference>
<dbReference type="Proteomes" id="UP000013966">
    <property type="component" value="Plasmid p1"/>
</dbReference>
<comment type="pathway">
    <text evidence="5">Amino-acid biosynthesis; L-methionine biosynthesis via salvage pathway; L-methionine from S-methyl-5-thio-alpha-D-ribose 1-phosphate: step 1/6.</text>
</comment>
<protein>
    <recommendedName>
        <fullName evidence="5">Methylthioribose-1-phosphate isomerase</fullName>
        <shortName evidence="5">M1Pi</shortName>
        <shortName evidence="5">MTR-1-P isomerase</shortName>
        <ecNumber evidence="5">5.3.1.23</ecNumber>
    </recommendedName>
    <alternativeName>
        <fullName evidence="5">S-methyl-5-thioribose-1-phosphate isomerase</fullName>
    </alternativeName>
</protein>
<dbReference type="InterPro" id="IPR005251">
    <property type="entry name" value="IF-M1Pi"/>
</dbReference>
<feature type="binding site" evidence="5">
    <location>
        <position position="97"/>
    </location>
    <ligand>
        <name>substrate</name>
    </ligand>
</feature>
<dbReference type="InterPro" id="IPR042529">
    <property type="entry name" value="IF_2B-like_C"/>
</dbReference>
<geneLocation type="plasmid" evidence="6 7">
    <name>p1</name>
</geneLocation>
<dbReference type="InterPro" id="IPR027363">
    <property type="entry name" value="M1Pi_N"/>
</dbReference>
<evidence type="ECO:0000256" key="3">
    <source>
        <dbReference type="ARBA" id="ARBA00051169"/>
    </source>
</evidence>
<keyword evidence="5" id="KW-0486">Methionine biosynthesis</keyword>
<dbReference type="PANTHER" id="PTHR43475:SF1">
    <property type="entry name" value="METHYLTHIORIBOSE-1-PHOSPHATE ISOMERASE"/>
    <property type="match status" value="1"/>
</dbReference>
<gene>
    <name evidence="5" type="primary">mtnA</name>
    <name evidence="6" type="ORF">BRPE64_DCDS01770</name>
</gene>
<dbReference type="EC" id="5.3.1.23" evidence="5"/>
<dbReference type="NCBIfam" id="TIGR00524">
    <property type="entry name" value="eIF-2B_rel"/>
    <property type="match status" value="1"/>
</dbReference>
<dbReference type="SUPFAM" id="SSF100950">
    <property type="entry name" value="NagB/RpiA/CoA transferase-like"/>
    <property type="match status" value="1"/>
</dbReference>
<dbReference type="InterPro" id="IPR011559">
    <property type="entry name" value="Initiation_fac_2B_a/b/d"/>
</dbReference>
<evidence type="ECO:0000256" key="4">
    <source>
        <dbReference type="ARBA" id="ARBA00058145"/>
    </source>
</evidence>
<comment type="similarity">
    <text evidence="5">Belongs to the EIF-2B alpha/beta/delta subunits family. MtnA subfamily.</text>
</comment>
<feature type="site" description="Transition state stabilizer" evidence="5">
    <location>
        <position position="165"/>
    </location>
</feature>
<keyword evidence="5" id="KW-0028">Amino-acid biosynthesis</keyword>
<dbReference type="InterPro" id="IPR037171">
    <property type="entry name" value="NagB/RpiA_transferase-like"/>
</dbReference>
<comment type="function">
    <text evidence="4">Catalyzes the interconversion of methylthioribose-1-phosphate (MTR-1-P) into methylthioribulose-1-phosphate (MTRu-1-P). Also catalyzes the interconversion of 5-deoxyribose 1-phosphate and 5-deoxyribulose 1-phosphate. Part of a bifunctional DHAP-shunt salvage pathway for SAM by-products.</text>
</comment>
<dbReference type="UniPathway" id="UPA00904">
    <property type="reaction ID" value="UER00874"/>
</dbReference>
<accession>R4WQZ4</accession>
<organism evidence="6 7">
    <name type="scientific">Caballeronia insecticola</name>
    <dbReference type="NCBI Taxonomy" id="758793"/>
    <lineage>
        <taxon>Bacteria</taxon>
        <taxon>Pseudomonadati</taxon>
        <taxon>Pseudomonadota</taxon>
        <taxon>Betaproteobacteria</taxon>
        <taxon>Burkholderiales</taxon>
        <taxon>Burkholderiaceae</taxon>
        <taxon>Caballeronia</taxon>
    </lineage>
</organism>
<keyword evidence="6" id="KW-0614">Plasmid</keyword>
<proteinExistence type="inferred from homology"/>
<name>R4WQZ4_9BURK</name>